<name>A0A840CUZ9_9BACT</name>
<dbReference type="InterPro" id="IPR017946">
    <property type="entry name" value="PLC-like_Pdiesterase_TIM-brl"/>
</dbReference>
<dbReference type="Proteomes" id="UP000555103">
    <property type="component" value="Unassembled WGS sequence"/>
</dbReference>
<dbReference type="RefSeq" id="WP_183307206.1">
    <property type="nucleotide sequence ID" value="NZ_JACIEP010000007.1"/>
</dbReference>
<dbReference type="EMBL" id="JACIEP010000007">
    <property type="protein sequence ID" value="MBB4036302.1"/>
    <property type="molecule type" value="Genomic_DNA"/>
</dbReference>
<dbReference type="PROSITE" id="PS51257">
    <property type="entry name" value="PROKAR_LIPOPROTEIN"/>
    <property type="match status" value="1"/>
</dbReference>
<dbReference type="GO" id="GO:0006580">
    <property type="term" value="P:ethanolamine metabolic process"/>
    <property type="evidence" value="ECO:0007669"/>
    <property type="project" value="TreeGrafter"/>
</dbReference>
<dbReference type="PANTHER" id="PTHR46320:SF1">
    <property type="entry name" value="GLYCEROPHOSPHODIESTER PHOSPHODIESTERASE 1"/>
    <property type="match status" value="1"/>
</dbReference>
<feature type="domain" description="GP-PDE" evidence="1">
    <location>
        <begin position="138"/>
        <end position="380"/>
    </location>
</feature>
<dbReference type="CDD" id="cd08566">
    <property type="entry name" value="GDPD_AtGDE_like"/>
    <property type="match status" value="1"/>
</dbReference>
<dbReference type="PANTHER" id="PTHR46320">
    <property type="entry name" value="GLYCEROPHOSPHODIESTER PHOSPHODIESTERASE 1"/>
    <property type="match status" value="1"/>
</dbReference>
<dbReference type="GO" id="GO:0008889">
    <property type="term" value="F:glycerophosphodiester phosphodiesterase activity"/>
    <property type="evidence" value="ECO:0007669"/>
    <property type="project" value="TreeGrafter"/>
</dbReference>
<gene>
    <name evidence="2" type="ORF">GGR21_002204</name>
</gene>
<protein>
    <submittedName>
        <fullName evidence="2">Glycerophosphoryl diester phosphodiesterase</fullName>
    </submittedName>
</protein>
<dbReference type="InterPro" id="IPR030395">
    <property type="entry name" value="GP_PDE_dom"/>
</dbReference>
<accession>A0A840CUZ9</accession>
<dbReference type="InterPro" id="IPR035986">
    <property type="entry name" value="PKD_dom_sf"/>
</dbReference>
<dbReference type="GO" id="GO:0070291">
    <property type="term" value="P:N-acylethanolamine metabolic process"/>
    <property type="evidence" value="ECO:0007669"/>
    <property type="project" value="TreeGrafter"/>
</dbReference>
<reference evidence="2 3" key="1">
    <citation type="submission" date="2020-08" db="EMBL/GenBank/DDBJ databases">
        <title>Genomic Encyclopedia of Type Strains, Phase IV (KMG-IV): sequencing the most valuable type-strain genomes for metagenomic binning, comparative biology and taxonomic classification.</title>
        <authorList>
            <person name="Goeker M."/>
        </authorList>
    </citation>
    <scope>NUCLEOTIDE SEQUENCE [LARGE SCALE GENOMIC DNA]</scope>
    <source>
        <strain evidence="2 3">DSM 104969</strain>
    </source>
</reference>
<comment type="caution">
    <text evidence="2">The sequence shown here is derived from an EMBL/GenBank/DDBJ whole genome shotgun (WGS) entry which is preliminary data.</text>
</comment>
<evidence type="ECO:0000259" key="1">
    <source>
        <dbReference type="PROSITE" id="PS51704"/>
    </source>
</evidence>
<proteinExistence type="predicted"/>
<dbReference type="Gene3D" id="3.20.20.190">
    <property type="entry name" value="Phosphatidylinositol (PI) phosphodiesterase"/>
    <property type="match status" value="1"/>
</dbReference>
<dbReference type="AlphaFoldDB" id="A0A840CUZ9"/>
<dbReference type="SUPFAM" id="SSF51695">
    <property type="entry name" value="PLC-like phosphodiesterases"/>
    <property type="match status" value="1"/>
</dbReference>
<dbReference type="GO" id="GO:0005886">
    <property type="term" value="C:plasma membrane"/>
    <property type="evidence" value="ECO:0007669"/>
    <property type="project" value="TreeGrafter"/>
</dbReference>
<sequence length="380" mass="42323">MKYIHIYLLALIALLSCSKTEYDDWGGNSNVDPNPEESIIKASNPFPCINEEITLSYSVQGESTAVWTVDGEIISDKKEIKLTYDQNGTHPVKVKITNDRGAIIESSINIQVMGEKLPVELTKLVQSNKFWICAHRANTHKGLTNGANMAPENSLKAIETAIKQKVQMIEIDIRITFDKEFVIMHDKSVNRTTNGTGNVSALSLLQIKSLSLKDNAGNVTEHKVPTLKEALESGRGKIYYNIDLGAMLSDGWTAEDTKRLVKMIEDTYMMDRVVFYIARNQAVGNDFISANKNSLLFPWISSTGDLSNWSVAKLVQLAPDTESSLINAALVKGVPSFSNHLEQDDLDMLNGDYSKLDNLVNKKIKIIQTDYAELVNEYVN</sequence>
<dbReference type="Pfam" id="PF03009">
    <property type="entry name" value="GDPD"/>
    <property type="match status" value="1"/>
</dbReference>
<evidence type="ECO:0000313" key="3">
    <source>
        <dbReference type="Proteomes" id="UP000555103"/>
    </source>
</evidence>
<dbReference type="PROSITE" id="PS51704">
    <property type="entry name" value="GP_PDE"/>
    <property type="match status" value="1"/>
</dbReference>
<evidence type="ECO:0000313" key="2">
    <source>
        <dbReference type="EMBL" id="MBB4036302.1"/>
    </source>
</evidence>
<dbReference type="GO" id="GO:0006644">
    <property type="term" value="P:phospholipid metabolic process"/>
    <property type="evidence" value="ECO:0007669"/>
    <property type="project" value="TreeGrafter"/>
</dbReference>
<dbReference type="SUPFAM" id="SSF49299">
    <property type="entry name" value="PKD domain"/>
    <property type="match status" value="1"/>
</dbReference>
<keyword evidence="3" id="KW-1185">Reference proteome</keyword>
<organism evidence="2 3">
    <name type="scientific">Dysgonomonas hofstadii</name>
    <dbReference type="NCBI Taxonomy" id="637886"/>
    <lineage>
        <taxon>Bacteria</taxon>
        <taxon>Pseudomonadati</taxon>
        <taxon>Bacteroidota</taxon>
        <taxon>Bacteroidia</taxon>
        <taxon>Bacteroidales</taxon>
        <taxon>Dysgonomonadaceae</taxon>
        <taxon>Dysgonomonas</taxon>
    </lineage>
</organism>